<evidence type="ECO:0000256" key="3">
    <source>
        <dbReference type="ARBA" id="ARBA00022989"/>
    </source>
</evidence>
<comment type="caution">
    <text evidence="8">The sequence shown here is derived from an EMBL/GenBank/DDBJ whole genome shotgun (WGS) entry which is preliminary data.</text>
</comment>
<evidence type="ECO:0000256" key="5">
    <source>
        <dbReference type="SAM" id="MobiDB-lite"/>
    </source>
</evidence>
<evidence type="ECO:0000256" key="2">
    <source>
        <dbReference type="ARBA" id="ARBA00022692"/>
    </source>
</evidence>
<proteinExistence type="predicted"/>
<accession>A0A918Q9Q2</accession>
<organism evidence="8 9">
    <name type="scientific">Asticcacaulis endophyticus</name>
    <dbReference type="NCBI Taxonomy" id="1395890"/>
    <lineage>
        <taxon>Bacteria</taxon>
        <taxon>Pseudomonadati</taxon>
        <taxon>Pseudomonadota</taxon>
        <taxon>Alphaproteobacteria</taxon>
        <taxon>Caulobacterales</taxon>
        <taxon>Caulobacteraceae</taxon>
        <taxon>Asticcacaulis</taxon>
    </lineage>
</organism>
<dbReference type="PROSITE" id="PS52015">
    <property type="entry name" value="TONB_CTD"/>
    <property type="match status" value="1"/>
</dbReference>
<feature type="compositionally biased region" description="Pro residues" evidence="5">
    <location>
        <begin position="79"/>
        <end position="100"/>
    </location>
</feature>
<sequence>MIEPPKFRLRDNVPVILLGVIVAAALLLAGWWLWPKGEAVRTERVIQEIALATPPPPPEPPKPEEKVIEEPEEVAPVEQPSPQPPSPTPSETPSDAPPSPSTEAAGLDRLADAGSDSFRLSSGKGGGLFGRGGGGGGGDWDAAVALHITRALQRDPRTRSAKGSVKVAVTIDAKGQFTSARLLSSTGDPELDAHIRAVLSEIGPMSRGRPPGVNGSLNFTINLKRSAG</sequence>
<reference evidence="8" key="1">
    <citation type="journal article" date="2014" name="Int. J. Syst. Evol. Microbiol.">
        <title>Complete genome sequence of Corynebacterium casei LMG S-19264T (=DSM 44701T), isolated from a smear-ripened cheese.</title>
        <authorList>
            <consortium name="US DOE Joint Genome Institute (JGI-PGF)"/>
            <person name="Walter F."/>
            <person name="Albersmeier A."/>
            <person name="Kalinowski J."/>
            <person name="Ruckert C."/>
        </authorList>
    </citation>
    <scope>NUCLEOTIDE SEQUENCE</scope>
    <source>
        <strain evidence="8">KCTC 32296</strain>
    </source>
</reference>
<dbReference type="RefSeq" id="WP_189487347.1">
    <property type="nucleotide sequence ID" value="NZ_BMZB01000003.1"/>
</dbReference>
<keyword evidence="2 6" id="KW-0812">Transmembrane</keyword>
<keyword evidence="3 6" id="KW-1133">Transmembrane helix</keyword>
<evidence type="ECO:0000256" key="4">
    <source>
        <dbReference type="ARBA" id="ARBA00023136"/>
    </source>
</evidence>
<dbReference type="AlphaFoldDB" id="A0A918Q9Q2"/>
<dbReference type="GO" id="GO:0055085">
    <property type="term" value="P:transmembrane transport"/>
    <property type="evidence" value="ECO:0007669"/>
    <property type="project" value="InterPro"/>
</dbReference>
<protein>
    <recommendedName>
        <fullName evidence="7">TonB C-terminal domain-containing protein</fullName>
    </recommendedName>
</protein>
<dbReference type="EMBL" id="BMZB01000003">
    <property type="protein sequence ID" value="GGZ38573.1"/>
    <property type="molecule type" value="Genomic_DNA"/>
</dbReference>
<evidence type="ECO:0000313" key="9">
    <source>
        <dbReference type="Proteomes" id="UP000662572"/>
    </source>
</evidence>
<dbReference type="Pfam" id="PF13103">
    <property type="entry name" value="TonB_2"/>
    <property type="match status" value="1"/>
</dbReference>
<dbReference type="Gene3D" id="3.30.1150.10">
    <property type="match status" value="1"/>
</dbReference>
<dbReference type="SUPFAM" id="SSF74653">
    <property type="entry name" value="TolA/TonB C-terminal domain"/>
    <property type="match status" value="1"/>
</dbReference>
<gene>
    <name evidence="8" type="ORF">GCM10011273_26480</name>
</gene>
<evidence type="ECO:0000259" key="7">
    <source>
        <dbReference type="PROSITE" id="PS52015"/>
    </source>
</evidence>
<dbReference type="InterPro" id="IPR006260">
    <property type="entry name" value="TonB/TolA_C"/>
</dbReference>
<dbReference type="GO" id="GO:0016020">
    <property type="term" value="C:membrane"/>
    <property type="evidence" value="ECO:0007669"/>
    <property type="project" value="UniProtKB-SubCell"/>
</dbReference>
<feature type="transmembrane region" description="Helical" evidence="6">
    <location>
        <begin position="12"/>
        <end position="34"/>
    </location>
</feature>
<dbReference type="NCBIfam" id="TIGR01352">
    <property type="entry name" value="tonB_Cterm"/>
    <property type="match status" value="1"/>
</dbReference>
<evidence type="ECO:0000313" key="8">
    <source>
        <dbReference type="EMBL" id="GGZ38573.1"/>
    </source>
</evidence>
<evidence type="ECO:0000256" key="6">
    <source>
        <dbReference type="SAM" id="Phobius"/>
    </source>
</evidence>
<reference evidence="8" key="2">
    <citation type="submission" date="2020-09" db="EMBL/GenBank/DDBJ databases">
        <authorList>
            <person name="Sun Q."/>
            <person name="Kim S."/>
        </authorList>
    </citation>
    <scope>NUCLEOTIDE SEQUENCE</scope>
    <source>
        <strain evidence="8">KCTC 32296</strain>
    </source>
</reference>
<evidence type="ECO:0000256" key="1">
    <source>
        <dbReference type="ARBA" id="ARBA00004167"/>
    </source>
</evidence>
<dbReference type="InterPro" id="IPR037682">
    <property type="entry name" value="TonB_C"/>
</dbReference>
<dbReference type="Proteomes" id="UP000662572">
    <property type="component" value="Unassembled WGS sequence"/>
</dbReference>
<name>A0A918Q9Q2_9CAUL</name>
<feature type="region of interest" description="Disordered" evidence="5">
    <location>
        <begin position="51"/>
        <end position="106"/>
    </location>
</feature>
<keyword evidence="9" id="KW-1185">Reference proteome</keyword>
<keyword evidence="4 6" id="KW-0472">Membrane</keyword>
<comment type="subcellular location">
    <subcellularLocation>
        <location evidence="1">Membrane</location>
        <topology evidence="1">Single-pass membrane protein</topology>
    </subcellularLocation>
</comment>
<feature type="domain" description="TonB C-terminal" evidence="7">
    <location>
        <begin position="137"/>
        <end position="228"/>
    </location>
</feature>